<name>A0A5J4N4Y3_9TREM</name>
<feature type="domain" description="UspA" evidence="1">
    <location>
        <begin position="17"/>
        <end position="163"/>
    </location>
</feature>
<dbReference type="InterPro" id="IPR014729">
    <property type="entry name" value="Rossmann-like_a/b/a_fold"/>
</dbReference>
<dbReference type="PRINTS" id="PR01438">
    <property type="entry name" value="UNVRSLSTRESS"/>
</dbReference>
<reference evidence="2 3" key="1">
    <citation type="journal article" date="2019" name="Gigascience">
        <title>Whole-genome sequence of the oriental lung fluke Paragonimus westermani.</title>
        <authorList>
            <person name="Oey H."/>
            <person name="Zakrzewski M."/>
            <person name="Narain K."/>
            <person name="Devi K.R."/>
            <person name="Agatsuma T."/>
            <person name="Nawaratna S."/>
            <person name="Gobert G.N."/>
            <person name="Jones M.K."/>
            <person name="Ragan M.A."/>
            <person name="McManus D.P."/>
            <person name="Krause L."/>
        </authorList>
    </citation>
    <scope>NUCLEOTIDE SEQUENCE [LARGE SCALE GENOMIC DNA]</scope>
    <source>
        <strain evidence="2 3">IND2009</strain>
    </source>
</reference>
<dbReference type="CDD" id="cd23659">
    <property type="entry name" value="USP_At3g01520-like"/>
    <property type="match status" value="1"/>
</dbReference>
<dbReference type="PANTHER" id="PTHR46989:SF3">
    <property type="entry name" value="USPA DOMAIN-CONTAINING PROTEIN"/>
    <property type="match status" value="1"/>
</dbReference>
<sequence>MKCDNKVTSEKSNKAGRVILFPIDGSSHSERAFRWYLNHMKHDDDSIKFITVIEPIYTAPAFEMALELPLLPDVSKIMKQHIQLGKELCQQCIQKAKIANLRSQAFLYVDSKPGSTIVRSVADHEADVVIMANRGLGAVRRTFLGSVSDYVMHHSLKPTVIVPPCQNEPN</sequence>
<dbReference type="Pfam" id="PF00582">
    <property type="entry name" value="Usp"/>
    <property type="match status" value="1"/>
</dbReference>
<dbReference type="Gene3D" id="3.40.50.620">
    <property type="entry name" value="HUPs"/>
    <property type="match status" value="1"/>
</dbReference>
<dbReference type="SUPFAM" id="SSF52402">
    <property type="entry name" value="Adenine nucleotide alpha hydrolases-like"/>
    <property type="match status" value="1"/>
</dbReference>
<organism evidence="2 3">
    <name type="scientific">Paragonimus westermani</name>
    <dbReference type="NCBI Taxonomy" id="34504"/>
    <lineage>
        <taxon>Eukaryota</taxon>
        <taxon>Metazoa</taxon>
        <taxon>Spiralia</taxon>
        <taxon>Lophotrochozoa</taxon>
        <taxon>Platyhelminthes</taxon>
        <taxon>Trematoda</taxon>
        <taxon>Digenea</taxon>
        <taxon>Plagiorchiida</taxon>
        <taxon>Troglotremata</taxon>
        <taxon>Troglotrematidae</taxon>
        <taxon>Paragonimus</taxon>
    </lineage>
</organism>
<dbReference type="InterPro" id="IPR006015">
    <property type="entry name" value="Universal_stress_UspA"/>
</dbReference>
<evidence type="ECO:0000313" key="2">
    <source>
        <dbReference type="EMBL" id="KAA3670626.1"/>
    </source>
</evidence>
<dbReference type="AlphaFoldDB" id="A0A5J4N4Y3"/>
<proteinExistence type="predicted"/>
<evidence type="ECO:0000313" key="3">
    <source>
        <dbReference type="Proteomes" id="UP000324629"/>
    </source>
</evidence>
<evidence type="ECO:0000259" key="1">
    <source>
        <dbReference type="Pfam" id="PF00582"/>
    </source>
</evidence>
<dbReference type="Proteomes" id="UP000324629">
    <property type="component" value="Unassembled WGS sequence"/>
</dbReference>
<protein>
    <recommendedName>
        <fullName evidence="1">UspA domain-containing protein</fullName>
    </recommendedName>
</protein>
<dbReference type="PANTHER" id="PTHR46989">
    <property type="entry name" value="USP DOMAIN-CONTAINING PROTEIN"/>
    <property type="match status" value="1"/>
</dbReference>
<dbReference type="InterPro" id="IPR006016">
    <property type="entry name" value="UspA"/>
</dbReference>
<accession>A0A5J4N4Y3</accession>
<dbReference type="EMBL" id="QNGE01009050">
    <property type="protein sequence ID" value="KAA3670626.1"/>
    <property type="molecule type" value="Genomic_DNA"/>
</dbReference>
<keyword evidence="3" id="KW-1185">Reference proteome</keyword>
<gene>
    <name evidence="2" type="ORF">DEA37_0010701</name>
</gene>
<comment type="caution">
    <text evidence="2">The sequence shown here is derived from an EMBL/GenBank/DDBJ whole genome shotgun (WGS) entry which is preliminary data.</text>
</comment>